<dbReference type="EMBL" id="CP047409">
    <property type="protein sequence ID" value="QLL68620.1"/>
    <property type="molecule type" value="Genomic_DNA"/>
</dbReference>
<dbReference type="AlphaFoldDB" id="A0A9X7TXV9"/>
<sequence length="144" mass="15519">MADIKFMDLSENGNPATTDSVLIGNQQDGLKRATLGTIGNMFSVHQALHFEEVSVLTSTQADKATNPDQNTEIGVSFDVSAPSVPGYTFQCWIGSQTNGFISATYMSSKLNSNGQIWVYAPQWTITNSSNSVSATALYIKNELA</sequence>
<gene>
    <name evidence="1" type="ORF">GTO82_07105</name>
</gene>
<proteinExistence type="predicted"/>
<organism evidence="1 2">
    <name type="scientific">Lactobacillus johnsonii</name>
    <dbReference type="NCBI Taxonomy" id="33959"/>
    <lineage>
        <taxon>Bacteria</taxon>
        <taxon>Bacillati</taxon>
        <taxon>Bacillota</taxon>
        <taxon>Bacilli</taxon>
        <taxon>Lactobacillales</taxon>
        <taxon>Lactobacillaceae</taxon>
        <taxon>Lactobacillus</taxon>
    </lineage>
</organism>
<name>A0A9X7TXV9_LACJH</name>
<protein>
    <submittedName>
        <fullName evidence="1">Uncharacterized protein</fullName>
    </submittedName>
</protein>
<evidence type="ECO:0000313" key="2">
    <source>
        <dbReference type="Proteomes" id="UP000510788"/>
    </source>
</evidence>
<reference evidence="1 2" key="1">
    <citation type="submission" date="2020-01" db="EMBL/GenBank/DDBJ databases">
        <title>Complete and circular genome sequences of six lactobacillus isolates from horses.</title>
        <authorList>
            <person name="Hassan H.M."/>
        </authorList>
    </citation>
    <scope>NUCLEOTIDE SEQUENCE [LARGE SCALE GENOMIC DNA]</scope>
    <source>
        <strain evidence="1 2">3DG</strain>
    </source>
</reference>
<evidence type="ECO:0000313" key="1">
    <source>
        <dbReference type="EMBL" id="QLL68620.1"/>
    </source>
</evidence>
<dbReference type="Proteomes" id="UP000510788">
    <property type="component" value="Chromosome"/>
</dbReference>
<accession>A0A9X7TXV9</accession>
<dbReference type="RefSeq" id="WP_180873019.1">
    <property type="nucleotide sequence ID" value="NZ_CP047409.1"/>
</dbReference>